<comment type="similarity">
    <text evidence="7">Belongs to the transglycosylase MltG family.</text>
</comment>
<keyword evidence="1 7" id="KW-1003">Cell membrane</keyword>
<feature type="compositionally biased region" description="Basic and acidic residues" evidence="8">
    <location>
        <begin position="213"/>
        <end position="225"/>
    </location>
</feature>
<keyword evidence="4 7" id="KW-0472">Membrane</keyword>
<reference evidence="9 10" key="1">
    <citation type="submission" date="2020-08" db="EMBL/GenBank/DDBJ databases">
        <title>Genomic Encyclopedia of Archaeal and Bacterial Type Strains, Phase II (KMG-II): from individual species to whole genera.</title>
        <authorList>
            <person name="Goeker M."/>
        </authorList>
    </citation>
    <scope>NUCLEOTIDE SEQUENCE [LARGE SCALE GENOMIC DNA]</scope>
    <source>
        <strain evidence="9 10">DSM 23288</strain>
    </source>
</reference>
<dbReference type="GO" id="GO:0005886">
    <property type="term" value="C:plasma membrane"/>
    <property type="evidence" value="ECO:0007669"/>
    <property type="project" value="UniProtKB-SubCell"/>
</dbReference>
<gene>
    <name evidence="7" type="primary">mltG</name>
    <name evidence="9" type="ORF">BDZ31_004487</name>
</gene>
<feature type="transmembrane region" description="Helical" evidence="7">
    <location>
        <begin position="335"/>
        <end position="355"/>
    </location>
</feature>
<feature type="compositionally biased region" description="Low complexity" evidence="8">
    <location>
        <begin position="42"/>
        <end position="57"/>
    </location>
</feature>
<dbReference type="PANTHER" id="PTHR30518">
    <property type="entry name" value="ENDOLYTIC MUREIN TRANSGLYCOSYLASE"/>
    <property type="match status" value="1"/>
</dbReference>
<feature type="site" description="Important for catalytic activity" evidence="7">
    <location>
        <position position="547"/>
    </location>
</feature>
<accession>A0A840IJF9</accession>
<evidence type="ECO:0000313" key="9">
    <source>
        <dbReference type="EMBL" id="MBB4664869.1"/>
    </source>
</evidence>
<keyword evidence="6 7" id="KW-0961">Cell wall biogenesis/degradation</keyword>
<feature type="compositionally biased region" description="Pro residues" evidence="8">
    <location>
        <begin position="186"/>
        <end position="195"/>
    </location>
</feature>
<dbReference type="Pfam" id="PF02618">
    <property type="entry name" value="YceG"/>
    <property type="match status" value="1"/>
</dbReference>
<dbReference type="RefSeq" id="WP_183345281.1">
    <property type="nucleotide sequence ID" value="NZ_JACHNU010000009.1"/>
</dbReference>
<dbReference type="PANTHER" id="PTHR30518:SF2">
    <property type="entry name" value="ENDOLYTIC MUREIN TRANSGLYCOSYLASE"/>
    <property type="match status" value="1"/>
</dbReference>
<feature type="compositionally biased region" description="Basic residues" evidence="8">
    <location>
        <begin position="303"/>
        <end position="313"/>
    </location>
</feature>
<name>A0A840IJF9_9ACTN</name>
<feature type="region of interest" description="Disordered" evidence="8">
    <location>
        <begin position="1"/>
        <end position="226"/>
    </location>
</feature>
<feature type="region of interest" description="Disordered" evidence="8">
    <location>
        <begin position="261"/>
        <end position="324"/>
    </location>
</feature>
<evidence type="ECO:0000256" key="6">
    <source>
        <dbReference type="ARBA" id="ARBA00023316"/>
    </source>
</evidence>
<evidence type="ECO:0000256" key="5">
    <source>
        <dbReference type="ARBA" id="ARBA00023239"/>
    </source>
</evidence>
<organism evidence="9 10">
    <name type="scientific">Conexibacter arvalis</name>
    <dbReference type="NCBI Taxonomy" id="912552"/>
    <lineage>
        <taxon>Bacteria</taxon>
        <taxon>Bacillati</taxon>
        <taxon>Actinomycetota</taxon>
        <taxon>Thermoleophilia</taxon>
        <taxon>Solirubrobacterales</taxon>
        <taxon>Conexibacteraceae</taxon>
        <taxon>Conexibacter</taxon>
    </lineage>
</organism>
<feature type="compositionally biased region" description="Basic and acidic residues" evidence="8">
    <location>
        <begin position="139"/>
        <end position="158"/>
    </location>
</feature>
<feature type="compositionally biased region" description="Basic and acidic residues" evidence="8">
    <location>
        <begin position="284"/>
        <end position="302"/>
    </location>
</feature>
<evidence type="ECO:0000256" key="8">
    <source>
        <dbReference type="SAM" id="MobiDB-lite"/>
    </source>
</evidence>
<dbReference type="NCBIfam" id="TIGR00247">
    <property type="entry name" value="endolytic transglycosylase MltG"/>
    <property type="match status" value="1"/>
</dbReference>
<dbReference type="GO" id="GO:0071555">
    <property type="term" value="P:cell wall organization"/>
    <property type="evidence" value="ECO:0007669"/>
    <property type="project" value="UniProtKB-KW"/>
</dbReference>
<comment type="subcellular location">
    <subcellularLocation>
        <location evidence="7">Cell membrane</location>
        <topology evidence="7">Single-pass membrane protein</topology>
    </subcellularLocation>
</comment>
<evidence type="ECO:0000256" key="2">
    <source>
        <dbReference type="ARBA" id="ARBA00022692"/>
    </source>
</evidence>
<dbReference type="Proteomes" id="UP000585272">
    <property type="component" value="Unassembled WGS sequence"/>
</dbReference>
<dbReference type="HAMAP" id="MF_02065">
    <property type="entry name" value="MltG"/>
    <property type="match status" value="1"/>
</dbReference>
<keyword evidence="2 7" id="KW-0812">Transmembrane</keyword>
<dbReference type="EC" id="4.2.2.29" evidence="7"/>
<dbReference type="InterPro" id="IPR003770">
    <property type="entry name" value="MLTG-like"/>
</dbReference>
<keyword evidence="5 7" id="KW-0456">Lyase</keyword>
<dbReference type="GO" id="GO:0009252">
    <property type="term" value="P:peptidoglycan biosynthetic process"/>
    <property type="evidence" value="ECO:0007669"/>
    <property type="project" value="UniProtKB-UniRule"/>
</dbReference>
<evidence type="ECO:0000256" key="7">
    <source>
        <dbReference type="HAMAP-Rule" id="MF_02065"/>
    </source>
</evidence>
<feature type="compositionally biased region" description="Basic and acidic residues" evidence="8">
    <location>
        <begin position="67"/>
        <end position="111"/>
    </location>
</feature>
<dbReference type="GO" id="GO:0008932">
    <property type="term" value="F:lytic endotransglycosylase activity"/>
    <property type="evidence" value="ECO:0007669"/>
    <property type="project" value="UniProtKB-UniRule"/>
</dbReference>
<protein>
    <recommendedName>
        <fullName evidence="7">Endolytic murein transglycosylase</fullName>
        <ecNumber evidence="7">4.2.2.29</ecNumber>
    </recommendedName>
    <alternativeName>
        <fullName evidence="7">Peptidoglycan lytic transglycosylase</fullName>
    </alternativeName>
    <alternativeName>
        <fullName evidence="7">Peptidoglycan polymerization terminase</fullName>
    </alternativeName>
</protein>
<comment type="caution">
    <text evidence="9">The sequence shown here is derived from an EMBL/GenBank/DDBJ whole genome shotgun (WGS) entry which is preliminary data.</text>
</comment>
<feature type="compositionally biased region" description="Basic and acidic residues" evidence="8">
    <location>
        <begin position="1"/>
        <end position="38"/>
    </location>
</feature>
<feature type="compositionally biased region" description="Basic and acidic residues" evidence="8">
    <location>
        <begin position="261"/>
        <end position="273"/>
    </location>
</feature>
<keyword evidence="3 7" id="KW-1133">Transmembrane helix</keyword>
<comment type="catalytic activity">
    <reaction evidence="7">
        <text>a peptidoglycan chain = a peptidoglycan chain with N-acetyl-1,6-anhydromuramyl-[peptide] at the reducing end + a peptidoglycan chain with N-acetylglucosamine at the non-reducing end.</text>
        <dbReference type="EC" id="4.2.2.29"/>
    </reaction>
</comment>
<keyword evidence="10" id="KW-1185">Reference proteome</keyword>
<dbReference type="EMBL" id="JACHNU010000009">
    <property type="protein sequence ID" value="MBB4664869.1"/>
    <property type="molecule type" value="Genomic_DNA"/>
</dbReference>
<evidence type="ECO:0000256" key="4">
    <source>
        <dbReference type="ARBA" id="ARBA00023136"/>
    </source>
</evidence>
<dbReference type="Gene3D" id="3.30.1490.480">
    <property type="entry name" value="Endolytic murein transglycosylase"/>
    <property type="match status" value="1"/>
</dbReference>
<evidence type="ECO:0000256" key="1">
    <source>
        <dbReference type="ARBA" id="ARBA00022475"/>
    </source>
</evidence>
<sequence>MSRRGGERSPAEREAARRERERRRYEKAGKPIPDHLLDDPPADAAAEELAAPSFFDEPPAEPAPAESPREEPAFFEEPPRGEEPAFFDEPPREEPAFSEEPPRERPHRETEPPAAPASPPQHGATGPLGHEPPAADVAAPREAEPAAHDAPAEPEHDPQATQQWDVTESWLDDAEPHRSQEAARQAPPPPPPPAPAREAAPRAPEPEPPVPEQDPHATRAYDAHDPQATQAHDALAPHAADAHDPHATHAHDVTTDWTDEHAALDPPSEEHEAPLGTRRVTGRQRIDLSHIHRPRRGDDATPRRGRGRGVRVKRPGEVAGGGTLTRRRSSWAGRIAALVVVLIAGALVWFLVSLFQPFGGEGSGNVTVRVPQGATAGEIGDLLAERGVVPSSFFFGLRAQLSGDRSNLKSGTFRLRRDMSYAAAIEALTRVAPPPPTITVAIPEGRSRRETVSIARRGGLRGDYLTASRRSSQLNPRRYGAPAGATLEGFLFPATYELPRGARVRRLVDDQLRAFRENLAQVDLRYARSRNLTVFDVLTIASMVEREVSVASERPLVAAVIYNRLRDGIPLGIDATLRFEQNDWVNPLRQSVLDADTPYNTRTRQGLPPGPIGSPGLASIRAAANPARSNALYYVVKPGTCGEHAFSETFEQFQLDVQRYDQAREAAGGRSPTRC</sequence>
<proteinExistence type="inferred from homology"/>
<dbReference type="AlphaFoldDB" id="A0A840IJF9"/>
<evidence type="ECO:0000256" key="3">
    <source>
        <dbReference type="ARBA" id="ARBA00022989"/>
    </source>
</evidence>
<comment type="function">
    <text evidence="7">Functions as a peptidoglycan terminase that cleaves nascent peptidoglycan strands endolytically to terminate their elongation.</text>
</comment>
<evidence type="ECO:0000313" key="10">
    <source>
        <dbReference type="Proteomes" id="UP000585272"/>
    </source>
</evidence>